<keyword evidence="14" id="KW-1185">Reference proteome</keyword>
<evidence type="ECO:0000256" key="9">
    <source>
        <dbReference type="ARBA" id="ARBA00023194"/>
    </source>
</evidence>
<comment type="catalytic activity">
    <reaction evidence="10">
        <text>(sulfur carrier)-H + L-cysteine = (sulfur carrier)-SH + L-alanine</text>
        <dbReference type="Rhea" id="RHEA:43892"/>
        <dbReference type="Rhea" id="RHEA-COMP:14737"/>
        <dbReference type="Rhea" id="RHEA-COMP:14739"/>
        <dbReference type="ChEBI" id="CHEBI:29917"/>
        <dbReference type="ChEBI" id="CHEBI:35235"/>
        <dbReference type="ChEBI" id="CHEBI:57972"/>
        <dbReference type="ChEBI" id="CHEBI:64428"/>
        <dbReference type="EC" id="2.8.1.7"/>
    </reaction>
</comment>
<sequence>MTSEDEERAVYLDSNATTPLEPAVLDEVMHYLSVEYGNAGSRTHEYGQTAKSRVQRAREQVAAVVDAQPDEVIFTSGATEANNIALLGLAPHGDKTGRRRIVTTQIEHKAVLEPVEELQKRRFDVVYVPPTSGGWVDPDAVAAAVTPDTLAVSIMHVNNETGVRQPLSDIVDQLRDHDAYLHVDAAQGFGKEQPDLKDPRIDLISVSGHKIYAPKGIGTLITRRRGYKRPPLTPLTYGGGQERGLRPGTLPVALIAGLGTAAQLATANHRRRQDTCLRYQRDVIATFQDLGAEFNGDLDRTVAHTVNVSIPGLDSEAVMLSLKGAAAISNGSACTSHSYEPSHVLTAMALSPDRLQGALRISWSHMTQATDWDDLRGRIAAIR</sequence>
<dbReference type="Gene3D" id="3.90.1150.10">
    <property type="entry name" value="Aspartate Aminotransferase, domain 1"/>
    <property type="match status" value="1"/>
</dbReference>
<evidence type="ECO:0000256" key="1">
    <source>
        <dbReference type="ARBA" id="ARBA00001933"/>
    </source>
</evidence>
<keyword evidence="4" id="KW-0808">Transferase</keyword>
<dbReference type="Proteomes" id="UP000028492">
    <property type="component" value="Chromosome"/>
</dbReference>
<comment type="cofactor">
    <cofactor evidence="1 11">
        <name>pyridoxal 5'-phosphate</name>
        <dbReference type="ChEBI" id="CHEBI:597326"/>
    </cofactor>
</comment>
<dbReference type="InterPro" id="IPR020578">
    <property type="entry name" value="Aminotrans_V_PyrdxlP_BS"/>
</dbReference>
<gene>
    <name evidence="13" type="ORF">AJAP_03435</name>
</gene>
<dbReference type="GO" id="GO:0051536">
    <property type="term" value="F:iron-sulfur cluster binding"/>
    <property type="evidence" value="ECO:0007669"/>
    <property type="project" value="UniProtKB-KW"/>
</dbReference>
<dbReference type="HOGENOM" id="CLU_003433_0_1_11"/>
<dbReference type="PANTHER" id="PTHR11601:SF34">
    <property type="entry name" value="CYSTEINE DESULFURASE"/>
    <property type="match status" value="1"/>
</dbReference>
<evidence type="ECO:0000256" key="10">
    <source>
        <dbReference type="ARBA" id="ARBA00050776"/>
    </source>
</evidence>
<dbReference type="EC" id="2.8.1.7" evidence="3"/>
<dbReference type="InterPro" id="IPR015424">
    <property type="entry name" value="PyrdxlP-dep_Trfase"/>
</dbReference>
<dbReference type="Gene3D" id="1.10.260.50">
    <property type="match status" value="1"/>
</dbReference>
<dbReference type="AlphaFoldDB" id="A0A075UL76"/>
<dbReference type="InterPro" id="IPR000192">
    <property type="entry name" value="Aminotrans_V_dom"/>
</dbReference>
<evidence type="ECO:0000256" key="8">
    <source>
        <dbReference type="ARBA" id="ARBA00023014"/>
    </source>
</evidence>
<evidence type="ECO:0000256" key="3">
    <source>
        <dbReference type="ARBA" id="ARBA00012239"/>
    </source>
</evidence>
<keyword evidence="8" id="KW-0411">Iron-sulfur</keyword>
<accession>A0A075UL76</accession>
<dbReference type="SUPFAM" id="SSF53383">
    <property type="entry name" value="PLP-dependent transferases"/>
    <property type="match status" value="1"/>
</dbReference>
<dbReference type="PANTHER" id="PTHR11601">
    <property type="entry name" value="CYSTEINE DESULFURYLASE FAMILY MEMBER"/>
    <property type="match status" value="1"/>
</dbReference>
<dbReference type="KEGG" id="aja:AJAP_03435"/>
<evidence type="ECO:0000256" key="2">
    <source>
        <dbReference type="ARBA" id="ARBA00006490"/>
    </source>
</evidence>
<dbReference type="Gene3D" id="3.40.640.10">
    <property type="entry name" value="Type I PLP-dependent aspartate aminotransferase-like (Major domain)"/>
    <property type="match status" value="1"/>
</dbReference>
<dbReference type="EMBL" id="CP008953">
    <property type="protein sequence ID" value="AIG73613.1"/>
    <property type="molecule type" value="Genomic_DNA"/>
</dbReference>
<keyword evidence="5" id="KW-0479">Metal-binding</keyword>
<keyword evidence="9" id="KW-0045">Antibiotic biosynthesis</keyword>
<proteinExistence type="inferred from homology"/>
<name>A0A075UL76_9PSEU</name>
<comment type="similarity">
    <text evidence="2">Belongs to the class-V pyridoxal-phosphate-dependent aminotransferase family. NifS/IscS subfamily.</text>
</comment>
<evidence type="ECO:0000256" key="11">
    <source>
        <dbReference type="RuleBase" id="RU004504"/>
    </source>
</evidence>
<dbReference type="RefSeq" id="WP_038522309.1">
    <property type="nucleotide sequence ID" value="NZ_CP008953.1"/>
</dbReference>
<evidence type="ECO:0000259" key="12">
    <source>
        <dbReference type="Pfam" id="PF00266"/>
    </source>
</evidence>
<dbReference type="GO" id="GO:0017000">
    <property type="term" value="P:antibiotic biosynthetic process"/>
    <property type="evidence" value="ECO:0007669"/>
    <property type="project" value="UniProtKB-KW"/>
</dbReference>
<dbReference type="InterPro" id="IPR015421">
    <property type="entry name" value="PyrdxlP-dep_Trfase_major"/>
</dbReference>
<dbReference type="InterPro" id="IPR017644">
    <property type="entry name" value="Cysteine_desulfurase_DndA"/>
</dbReference>
<dbReference type="STRING" id="208439.AJAP_03435"/>
<dbReference type="GO" id="GO:0046872">
    <property type="term" value="F:metal ion binding"/>
    <property type="evidence" value="ECO:0007669"/>
    <property type="project" value="UniProtKB-KW"/>
</dbReference>
<evidence type="ECO:0000256" key="6">
    <source>
        <dbReference type="ARBA" id="ARBA00022898"/>
    </source>
</evidence>
<evidence type="ECO:0000313" key="14">
    <source>
        <dbReference type="Proteomes" id="UP000028492"/>
    </source>
</evidence>
<evidence type="ECO:0000256" key="4">
    <source>
        <dbReference type="ARBA" id="ARBA00022679"/>
    </source>
</evidence>
<dbReference type="Pfam" id="PF00266">
    <property type="entry name" value="Aminotran_5"/>
    <property type="match status" value="1"/>
</dbReference>
<keyword evidence="6" id="KW-0663">Pyridoxal phosphate</keyword>
<evidence type="ECO:0000256" key="5">
    <source>
        <dbReference type="ARBA" id="ARBA00022723"/>
    </source>
</evidence>
<evidence type="ECO:0000256" key="7">
    <source>
        <dbReference type="ARBA" id="ARBA00023004"/>
    </source>
</evidence>
<dbReference type="InterPro" id="IPR015422">
    <property type="entry name" value="PyrdxlP-dep_Trfase_small"/>
</dbReference>
<dbReference type="PROSITE" id="PS00595">
    <property type="entry name" value="AA_TRANSFER_CLASS_5"/>
    <property type="match status" value="1"/>
</dbReference>
<organism evidence="13 14">
    <name type="scientific">Amycolatopsis japonica</name>
    <dbReference type="NCBI Taxonomy" id="208439"/>
    <lineage>
        <taxon>Bacteria</taxon>
        <taxon>Bacillati</taxon>
        <taxon>Actinomycetota</taxon>
        <taxon>Actinomycetes</taxon>
        <taxon>Pseudonocardiales</taxon>
        <taxon>Pseudonocardiaceae</taxon>
        <taxon>Amycolatopsis</taxon>
        <taxon>Amycolatopsis japonica group</taxon>
    </lineage>
</organism>
<dbReference type="GO" id="GO:0031071">
    <property type="term" value="F:cysteine desulfurase activity"/>
    <property type="evidence" value="ECO:0007669"/>
    <property type="project" value="UniProtKB-EC"/>
</dbReference>
<dbReference type="eggNOG" id="COG1104">
    <property type="taxonomic scope" value="Bacteria"/>
</dbReference>
<dbReference type="NCBIfam" id="TIGR03235">
    <property type="entry name" value="DNA_S_dndA"/>
    <property type="match status" value="1"/>
</dbReference>
<protein>
    <recommendedName>
        <fullName evidence="3">cysteine desulfurase</fullName>
        <ecNumber evidence="3">2.8.1.7</ecNumber>
    </recommendedName>
</protein>
<reference evidence="13 14" key="1">
    <citation type="journal article" date="2014" name="J. Biotechnol.">
        <title>Complete genome sequence of the actinobacterium Amycolatopsis japonica MG417-CF17(T) (=DSM 44213T) producing (S,S)-N,N'-ethylenediaminedisuccinic acid.</title>
        <authorList>
            <person name="Stegmann E."/>
            <person name="Albersmeier A."/>
            <person name="Spohn M."/>
            <person name="Gert H."/>
            <person name="Weber T."/>
            <person name="Wohlleben W."/>
            <person name="Kalinowski J."/>
            <person name="Ruckert C."/>
        </authorList>
    </citation>
    <scope>NUCLEOTIDE SEQUENCE [LARGE SCALE GENOMIC DNA]</scope>
    <source>
        <strain evidence="14">MG417-CF17 (DSM 44213)</strain>
    </source>
</reference>
<evidence type="ECO:0000313" key="13">
    <source>
        <dbReference type="EMBL" id="AIG73613.1"/>
    </source>
</evidence>
<feature type="domain" description="Aminotransferase class V" evidence="12">
    <location>
        <begin position="10"/>
        <end position="373"/>
    </location>
</feature>
<dbReference type="PIRSF" id="PIRSF005572">
    <property type="entry name" value="NifS"/>
    <property type="match status" value="1"/>
</dbReference>
<keyword evidence="7" id="KW-0408">Iron</keyword>
<dbReference type="InterPro" id="IPR016454">
    <property type="entry name" value="Cysteine_dSase"/>
</dbReference>